<keyword evidence="1" id="KW-1133">Transmembrane helix</keyword>
<gene>
    <name evidence="2" type="ORF">Tcan_12010</name>
</gene>
<protein>
    <submittedName>
        <fullName evidence="2">Uncharacterized protein</fullName>
    </submittedName>
</protein>
<proteinExistence type="predicted"/>
<sequence>MTARNFKTCSKHMSTLVNPITPPSTLQFLYIYFFMLSFLTISIWICLHFNKVGFFFYEPLYRRRVIFNENLYRSTQQPRTALPVVETAIVYAGRMTMRYVKSCRTQLLNREGNKIGILSTEGNFSARLF</sequence>
<feature type="transmembrane region" description="Helical" evidence="1">
    <location>
        <begin position="28"/>
        <end position="47"/>
    </location>
</feature>
<evidence type="ECO:0000256" key="1">
    <source>
        <dbReference type="SAM" id="Phobius"/>
    </source>
</evidence>
<dbReference type="AlphaFoldDB" id="A0A0B2UWP4"/>
<accession>A0A0B2UWP4</accession>
<keyword evidence="1" id="KW-0812">Transmembrane</keyword>
<reference evidence="2 3" key="1">
    <citation type="submission" date="2014-11" db="EMBL/GenBank/DDBJ databases">
        <title>Genetic blueprint of the zoonotic pathogen Toxocara canis.</title>
        <authorList>
            <person name="Zhu X.-Q."/>
            <person name="Korhonen P.K."/>
            <person name="Cai H."/>
            <person name="Young N.D."/>
            <person name="Nejsum P."/>
            <person name="von Samson-Himmelstjerna G."/>
            <person name="Boag P.R."/>
            <person name="Tan P."/>
            <person name="Li Q."/>
            <person name="Min J."/>
            <person name="Yang Y."/>
            <person name="Wang X."/>
            <person name="Fang X."/>
            <person name="Hall R.S."/>
            <person name="Hofmann A."/>
            <person name="Sternberg P.W."/>
            <person name="Jex A.R."/>
            <person name="Gasser R.B."/>
        </authorList>
    </citation>
    <scope>NUCLEOTIDE SEQUENCE [LARGE SCALE GENOMIC DNA]</scope>
    <source>
        <strain evidence="2">PN_DK_2014</strain>
    </source>
</reference>
<keyword evidence="3" id="KW-1185">Reference proteome</keyword>
<dbReference type="Proteomes" id="UP000031036">
    <property type="component" value="Unassembled WGS sequence"/>
</dbReference>
<organism evidence="2 3">
    <name type="scientific">Toxocara canis</name>
    <name type="common">Canine roundworm</name>
    <dbReference type="NCBI Taxonomy" id="6265"/>
    <lineage>
        <taxon>Eukaryota</taxon>
        <taxon>Metazoa</taxon>
        <taxon>Ecdysozoa</taxon>
        <taxon>Nematoda</taxon>
        <taxon>Chromadorea</taxon>
        <taxon>Rhabditida</taxon>
        <taxon>Spirurina</taxon>
        <taxon>Ascaridomorpha</taxon>
        <taxon>Ascaridoidea</taxon>
        <taxon>Toxocaridae</taxon>
        <taxon>Toxocara</taxon>
    </lineage>
</organism>
<name>A0A0B2UWP4_TOXCA</name>
<evidence type="ECO:0000313" key="2">
    <source>
        <dbReference type="EMBL" id="KHN73250.1"/>
    </source>
</evidence>
<comment type="caution">
    <text evidence="2">The sequence shown here is derived from an EMBL/GenBank/DDBJ whole genome shotgun (WGS) entry which is preliminary data.</text>
</comment>
<dbReference type="EMBL" id="JPKZ01003130">
    <property type="protein sequence ID" value="KHN73250.1"/>
    <property type="molecule type" value="Genomic_DNA"/>
</dbReference>
<keyword evidence="1" id="KW-0472">Membrane</keyword>
<evidence type="ECO:0000313" key="3">
    <source>
        <dbReference type="Proteomes" id="UP000031036"/>
    </source>
</evidence>